<dbReference type="AlphaFoldDB" id="A0A6L0WJ91"/>
<organism evidence="1 2">
    <name type="scientific">Leishmania infantum</name>
    <dbReference type="NCBI Taxonomy" id="5671"/>
    <lineage>
        <taxon>Eukaryota</taxon>
        <taxon>Discoba</taxon>
        <taxon>Euglenozoa</taxon>
        <taxon>Kinetoplastea</taxon>
        <taxon>Metakinetoplastina</taxon>
        <taxon>Trypanosomatida</taxon>
        <taxon>Trypanosomatidae</taxon>
        <taxon>Leishmaniinae</taxon>
        <taxon>Leishmania</taxon>
    </lineage>
</organism>
<proteinExistence type="predicted"/>
<dbReference type="Proteomes" id="UP000255414">
    <property type="component" value="Chromosome 2"/>
</dbReference>
<name>A0A6L0WJ91_LEIIN</name>
<dbReference type="Gene3D" id="3.40.50.720">
    <property type="entry name" value="NAD(P)-binding Rossmann-like Domain"/>
    <property type="match status" value="1"/>
</dbReference>
<sequence>MGALRDTTVQSACCAREDAAPLMRESLALELIPFNICVNVRHLGTGNTPMGEHLTPATHQQPENLGKALPIGRLQHPHVITEPVSFFTSDRTSCMLGADAKHRRQLHSEISPVGGASKFQSSTETGRREMGGDVCARVGAQAYPPSSSSPHAPALHCLIYRRDTAVRVCFFFSIPSTIAIG</sequence>
<dbReference type="SUPFAM" id="SSF51735">
    <property type="entry name" value="NAD(P)-binding Rossmann-fold domains"/>
    <property type="match status" value="1"/>
</dbReference>
<evidence type="ECO:0000313" key="1">
    <source>
        <dbReference type="EMBL" id="CAC9438103.1"/>
    </source>
</evidence>
<dbReference type="EMBL" id="LR812935">
    <property type="protein sequence ID" value="CAC9438103.1"/>
    <property type="molecule type" value="Genomic_DNA"/>
</dbReference>
<reference evidence="1" key="1">
    <citation type="submission" date="2020-06" db="EMBL/GenBank/DDBJ databases">
        <authorList>
            <person name="Gonzalez-de la Fuente S."/>
            <person name="Peiro-Pastor R."/>
            <person name="Rastrojo A."/>
            <person name="Moreno J."/>
            <person name="Carrasco-Ramiro F."/>
            <person name="Requena JM."/>
            <person name="Aguado B."/>
        </authorList>
    </citation>
    <scope>NUCLEOTIDE SEQUENCE</scope>
</reference>
<dbReference type="InterPro" id="IPR036291">
    <property type="entry name" value="NAD(P)-bd_dom_sf"/>
</dbReference>
<accession>A0A6L0WJ91</accession>
<dbReference type="OMA" id="ACCARED"/>
<gene>
    <name evidence="1" type="ORF">LINF_020012460</name>
</gene>
<evidence type="ECO:0000313" key="2">
    <source>
        <dbReference type="Proteomes" id="UP000255414"/>
    </source>
</evidence>
<dbReference type="SMR" id="A0A6L0WJ91"/>
<protein>
    <submittedName>
        <fullName evidence="1">Dehydrogenase/oxidoreductase-like_protein</fullName>
    </submittedName>
</protein>